<dbReference type="EMBL" id="MU393430">
    <property type="protein sequence ID" value="KAI4869519.1"/>
    <property type="molecule type" value="Genomic_DNA"/>
</dbReference>
<evidence type="ECO:0000313" key="1">
    <source>
        <dbReference type="EMBL" id="KAI4869519.1"/>
    </source>
</evidence>
<protein>
    <submittedName>
        <fullName evidence="1">Uncharacterized protein</fullName>
    </submittedName>
</protein>
<dbReference type="Proteomes" id="UP001497700">
    <property type="component" value="Unassembled WGS sequence"/>
</dbReference>
<reference evidence="1 2" key="1">
    <citation type="journal article" date="2022" name="New Phytol.">
        <title>Ecological generalism drives hyperdiversity of secondary metabolite gene clusters in xylarialean endophytes.</title>
        <authorList>
            <person name="Franco M.E.E."/>
            <person name="Wisecaver J.H."/>
            <person name="Arnold A.E."/>
            <person name="Ju Y.M."/>
            <person name="Slot J.C."/>
            <person name="Ahrendt S."/>
            <person name="Moore L.P."/>
            <person name="Eastman K.E."/>
            <person name="Scott K."/>
            <person name="Konkel Z."/>
            <person name="Mondo S.J."/>
            <person name="Kuo A."/>
            <person name="Hayes R.D."/>
            <person name="Haridas S."/>
            <person name="Andreopoulos B."/>
            <person name="Riley R."/>
            <person name="LaButti K."/>
            <person name="Pangilinan J."/>
            <person name="Lipzen A."/>
            <person name="Amirebrahimi M."/>
            <person name="Yan J."/>
            <person name="Adam C."/>
            <person name="Keymanesh K."/>
            <person name="Ng V."/>
            <person name="Louie K."/>
            <person name="Northen T."/>
            <person name="Drula E."/>
            <person name="Henrissat B."/>
            <person name="Hsieh H.M."/>
            <person name="Youens-Clark K."/>
            <person name="Lutzoni F."/>
            <person name="Miadlikowska J."/>
            <person name="Eastwood D.C."/>
            <person name="Hamelin R.C."/>
            <person name="Grigoriev I.V."/>
            <person name="U'Ren J.M."/>
        </authorList>
    </citation>
    <scope>NUCLEOTIDE SEQUENCE [LARGE SCALE GENOMIC DNA]</scope>
    <source>
        <strain evidence="1 2">CBS 119005</strain>
    </source>
</reference>
<comment type="caution">
    <text evidence="1">The sequence shown here is derived from an EMBL/GenBank/DDBJ whole genome shotgun (WGS) entry which is preliminary data.</text>
</comment>
<name>A0ACB9ZEB4_9PEZI</name>
<accession>A0ACB9ZEB4</accession>
<sequence length="743" mass="83714">MSEPSNLVTLDSIDQALTINCGLNSRYASQWGPVAAFRELVQNWRDGIIKAFGISEGNFHVACFENDSEIIYKATILGEGQCLGHIRWSRINGIGTVDISNRGATLQPWHIDMGGTSKQDESRQAGAHGEGLKIALLVLMRQPRNHAVRCFSGGFWWTFYFDRNQKLVARLTREIPSRYIYDVYSWADRETFTHHFLSPHARITPQNFVRFFIDDKGWDENGLKAQNGVTRDEFQEWTKAALFLQKIEDGEIVKTPNGDLIMDARFCGNVYLKGLLLKESTPGRSASITGKPLHYGYNFANGVTNRERQSIAAADDETRAILSIWRLAVDEKSDLIGNLHDLLQSRVPEYADVAKAEEFIHKDLATSLRDYLLTQFKGKWFYTANEKTRNSRFDNVVQGLGREPFELKESYWRILRSTGFRTAAEEEQQKFLAASAADVPDDIFAQHLHHLIRAGLQSCSQTAHITAIFVRAGTLGLDSFYSEPQKQLKVHEKWLTEAGAAEELGLPKKILMYSLLFNAARRLLADTIQQVPLRQFPSGTGNRTSYWSQKRAISEVDQRILEYTQIKKDLRFTSRRVGWVENYTIQWNPTTGWVPESQICVHFHNLATCSYLKGRLITSKFPIFCGHSNCRTVKTAFQSGEVTHEVIGQADHFVALSNRSDGNSFVVFSDGPQILKDKVNGPEGVMKTSTPRDGSKIFTLGDGIPTPDFGILRNWYHGSNSIGTQAVIGIATEDDPATPAGKR</sequence>
<evidence type="ECO:0000313" key="2">
    <source>
        <dbReference type="Proteomes" id="UP001497700"/>
    </source>
</evidence>
<organism evidence="1 2">
    <name type="scientific">Hypoxylon rubiginosum</name>
    <dbReference type="NCBI Taxonomy" id="110542"/>
    <lineage>
        <taxon>Eukaryota</taxon>
        <taxon>Fungi</taxon>
        <taxon>Dikarya</taxon>
        <taxon>Ascomycota</taxon>
        <taxon>Pezizomycotina</taxon>
        <taxon>Sordariomycetes</taxon>
        <taxon>Xylariomycetidae</taxon>
        <taxon>Xylariales</taxon>
        <taxon>Hypoxylaceae</taxon>
        <taxon>Hypoxylon</taxon>
    </lineage>
</organism>
<proteinExistence type="predicted"/>
<gene>
    <name evidence="1" type="ORF">F4820DRAFT_455837</name>
</gene>
<keyword evidence="2" id="KW-1185">Reference proteome</keyword>